<comment type="subcellular location">
    <subcellularLocation>
        <location evidence="1">Membrane</location>
        <topology evidence="1">Multi-pass membrane protein</topology>
    </subcellularLocation>
</comment>
<dbReference type="SUPFAM" id="SSF161093">
    <property type="entry name" value="MgtE membrane domain-like"/>
    <property type="match status" value="1"/>
</dbReference>
<keyword evidence="5" id="KW-0460">Magnesium</keyword>
<evidence type="ECO:0000256" key="4">
    <source>
        <dbReference type="ARBA" id="ARBA00022692"/>
    </source>
</evidence>
<dbReference type="InterPro" id="IPR006667">
    <property type="entry name" value="SLC41_membr_dom"/>
</dbReference>
<evidence type="ECO:0000256" key="2">
    <source>
        <dbReference type="ARBA" id="ARBA00009749"/>
    </source>
</evidence>
<accession>A0A0B0EJS1</accession>
<dbReference type="AlphaFoldDB" id="A0A0B0EJS1"/>
<keyword evidence="3" id="KW-0813">Transport</keyword>
<gene>
    <name evidence="10" type="ORF">SCABRO_03246</name>
</gene>
<keyword evidence="7 8" id="KW-0472">Membrane</keyword>
<evidence type="ECO:0000256" key="3">
    <source>
        <dbReference type="ARBA" id="ARBA00022448"/>
    </source>
</evidence>
<dbReference type="GO" id="GO:0016020">
    <property type="term" value="C:membrane"/>
    <property type="evidence" value="ECO:0007669"/>
    <property type="project" value="UniProtKB-SubCell"/>
</dbReference>
<feature type="transmembrane region" description="Helical" evidence="8">
    <location>
        <begin position="124"/>
        <end position="150"/>
    </location>
</feature>
<dbReference type="Proteomes" id="UP000030652">
    <property type="component" value="Unassembled WGS sequence"/>
</dbReference>
<dbReference type="PANTHER" id="PTHR41394">
    <property type="entry name" value="MAGNESIUM TRANSPORTER MGTE"/>
    <property type="match status" value="1"/>
</dbReference>
<dbReference type="Pfam" id="PF01769">
    <property type="entry name" value="MgtE"/>
    <property type="match status" value="1"/>
</dbReference>
<evidence type="ECO:0000256" key="8">
    <source>
        <dbReference type="SAM" id="Phobius"/>
    </source>
</evidence>
<dbReference type="GO" id="GO:0008324">
    <property type="term" value="F:monoatomic cation transmembrane transporter activity"/>
    <property type="evidence" value="ECO:0007669"/>
    <property type="project" value="InterPro"/>
</dbReference>
<feature type="transmembrane region" description="Helical" evidence="8">
    <location>
        <begin position="162"/>
        <end position="184"/>
    </location>
</feature>
<organism evidence="10 11">
    <name type="scientific">Candidatus Scalindua brodae</name>
    <dbReference type="NCBI Taxonomy" id="237368"/>
    <lineage>
        <taxon>Bacteria</taxon>
        <taxon>Pseudomonadati</taxon>
        <taxon>Planctomycetota</taxon>
        <taxon>Candidatus Brocadiia</taxon>
        <taxon>Candidatus Brocadiales</taxon>
        <taxon>Candidatus Scalinduaceae</taxon>
        <taxon>Candidatus Scalindua</taxon>
    </lineage>
</organism>
<dbReference type="PANTHER" id="PTHR41394:SF5">
    <property type="entry name" value="SLC41A_MGTE INTEGRAL MEMBRANE DOMAIN-CONTAINING PROTEIN"/>
    <property type="match status" value="1"/>
</dbReference>
<dbReference type="PATRIC" id="fig|237368.3.peg.3509"/>
<dbReference type="eggNOG" id="COG2239">
    <property type="taxonomic scope" value="Bacteria"/>
</dbReference>
<dbReference type="InterPro" id="IPR036739">
    <property type="entry name" value="SLC41_membr_dom_sf"/>
</dbReference>
<evidence type="ECO:0000313" key="11">
    <source>
        <dbReference type="Proteomes" id="UP000030652"/>
    </source>
</evidence>
<feature type="domain" description="SLC41A/MgtE integral membrane" evidence="9">
    <location>
        <begin position="57"/>
        <end position="179"/>
    </location>
</feature>
<evidence type="ECO:0000256" key="1">
    <source>
        <dbReference type="ARBA" id="ARBA00004141"/>
    </source>
</evidence>
<comment type="similarity">
    <text evidence="2">Belongs to the SLC41A transporter family.</text>
</comment>
<evidence type="ECO:0000259" key="9">
    <source>
        <dbReference type="Pfam" id="PF01769"/>
    </source>
</evidence>
<keyword evidence="6 8" id="KW-1133">Transmembrane helix</keyword>
<proteinExistence type="inferred from homology"/>
<feature type="transmembrane region" description="Helical" evidence="8">
    <location>
        <begin position="97"/>
        <end position="118"/>
    </location>
</feature>
<reference evidence="10 11" key="1">
    <citation type="submission" date="2014-10" db="EMBL/GenBank/DDBJ databases">
        <title>Draft genome of anammox bacterium scalindua brodae, obtained using differential coverage binning of sequence data from two enrichment reactors.</title>
        <authorList>
            <person name="Speth D.R."/>
            <person name="Russ L."/>
            <person name="Kartal B."/>
            <person name="Op den Camp H.J."/>
            <person name="Dutilh B.E."/>
            <person name="Jetten M.S."/>
        </authorList>
    </citation>
    <scope>NUCLEOTIDE SEQUENCE [LARGE SCALE GENOMIC DNA]</scope>
    <source>
        <strain evidence="10">RU1</strain>
    </source>
</reference>
<comment type="caution">
    <text evidence="10">The sequence shown here is derived from an EMBL/GenBank/DDBJ whole genome shotgun (WGS) entry which is preliminary data.</text>
</comment>
<dbReference type="Gene3D" id="1.10.357.20">
    <property type="entry name" value="SLC41 divalent cation transporters, integral membrane domain"/>
    <property type="match status" value="1"/>
</dbReference>
<evidence type="ECO:0000256" key="5">
    <source>
        <dbReference type="ARBA" id="ARBA00022842"/>
    </source>
</evidence>
<dbReference type="EMBL" id="JRYO01000225">
    <property type="protein sequence ID" value="KHE90945.1"/>
    <property type="molecule type" value="Genomic_DNA"/>
</dbReference>
<evidence type="ECO:0000256" key="6">
    <source>
        <dbReference type="ARBA" id="ARBA00022989"/>
    </source>
</evidence>
<feature type="transmembrane region" description="Helical" evidence="8">
    <location>
        <begin position="55"/>
        <end position="76"/>
    </location>
</feature>
<evidence type="ECO:0000256" key="7">
    <source>
        <dbReference type="ARBA" id="ARBA00023136"/>
    </source>
</evidence>
<keyword evidence="4 8" id="KW-0812">Transmembrane</keyword>
<name>A0A0B0EJS1_9BACT</name>
<feature type="transmembrane region" description="Helical" evidence="8">
    <location>
        <begin position="23"/>
        <end position="43"/>
    </location>
</feature>
<protein>
    <submittedName>
        <fullName evidence="10">Magnesium transporter protein</fullName>
    </submittedName>
</protein>
<sequence length="189" mass="20141">MMVGVAPEERTFSSIWFSLSRRLPWLHINLATAFAAAGVIAIFEDLIHQITALAIFLPVVAGQGGNAGAQTLAVVMRGLVMREIPRGRFKSLLIKEASLGALNGVIIGLVTAVIAWLWQANPFLGIVVGLGMIVNLIVAGFAGAAIPIIMKKLGADPAQSSSIILTTITDIVGFFAFLSFAMMFKEYII</sequence>
<evidence type="ECO:0000313" key="10">
    <source>
        <dbReference type="EMBL" id="KHE90945.1"/>
    </source>
</evidence>